<keyword evidence="3" id="KW-1133">Transmembrane helix</keyword>
<dbReference type="AlphaFoldDB" id="A0A6J3MJ85"/>
<dbReference type="GO" id="GO:0004497">
    <property type="term" value="F:monooxygenase activity"/>
    <property type="evidence" value="ECO:0007669"/>
    <property type="project" value="InterPro"/>
</dbReference>
<dbReference type="PRINTS" id="PR00463">
    <property type="entry name" value="EP450I"/>
</dbReference>
<dbReference type="RefSeq" id="XP_033464825.1">
    <property type="nucleotide sequence ID" value="XM_033606924.1"/>
</dbReference>
<evidence type="ECO:0000256" key="2">
    <source>
        <dbReference type="PIRSR" id="PIRSR602401-1"/>
    </source>
</evidence>
<dbReference type="GeneID" id="54364724"/>
<dbReference type="Proteomes" id="UP000504637">
    <property type="component" value="Unplaced"/>
</dbReference>
<keyword evidence="2" id="KW-0408">Iron</keyword>
<evidence type="ECO:0000256" key="1">
    <source>
        <dbReference type="ARBA" id="ARBA00010617"/>
    </source>
</evidence>
<dbReference type="GO" id="GO:0005506">
    <property type="term" value="F:iron ion binding"/>
    <property type="evidence" value="ECO:0007669"/>
    <property type="project" value="InterPro"/>
</dbReference>
<sequence>MGSFHALGTNLLLTYPRTTVLGTTISLVFIYIAYQLVWHPVARFPGPRLAALSNVWRFIHQEEMAALLPRLHEQYKSPIIRIGPNHLHVGDSRHHHDIYRNQNKILKDPAFYLRMGLAGSIVSETDPRRHQALAALMTPVLNQKAIDQRFDILVSKADMTGRAIYDAVERDEPVGVQKLFARATWDIISIICLGTDPRLTDNFREKALVLDEIEMFMKTIKYVTLIPGLCDLVLVLPEWLIGPVLSGYARFRKRTVNLALEAAKNFLARGSSGDSEQQSIIDRLVEPHLSKDVDLETNLKALPLTEIVGHSYVLLLAGTETTALTLTGIMYHLCKHTEYKRQIRKELRELGDPDGPEYPWEKAVRTPSLDNFAKEGLRMGSPVTAVLPRVTPRDGARIGDDHIPANVVVGGNIGMANHDPAIFSEPNRFAPERWEGEAGKSLNQHMVSYTEGSRRCIGRSLADIQIRLILAKLVLAFDFDLDNPTWDIDDWEDRSTKAFRTPLMLRASKINSHA</sequence>
<comment type="similarity">
    <text evidence="1">Belongs to the cytochrome P450 family.</text>
</comment>
<reference evidence="5" key="3">
    <citation type="submission" date="2025-08" db="UniProtKB">
        <authorList>
            <consortium name="RefSeq"/>
        </authorList>
    </citation>
    <scope>IDENTIFICATION</scope>
    <source>
        <strain evidence="5">CBS 342.82</strain>
    </source>
</reference>
<dbReference type="SUPFAM" id="SSF48264">
    <property type="entry name" value="Cytochrome P450"/>
    <property type="match status" value="1"/>
</dbReference>
<feature type="binding site" description="axial binding residue" evidence="2">
    <location>
        <position position="456"/>
    </location>
    <ligand>
        <name>heme</name>
        <dbReference type="ChEBI" id="CHEBI:30413"/>
    </ligand>
    <ligandPart>
        <name>Fe</name>
        <dbReference type="ChEBI" id="CHEBI:18248"/>
    </ligandPart>
</feature>
<keyword evidence="3" id="KW-0472">Membrane</keyword>
<evidence type="ECO:0000256" key="3">
    <source>
        <dbReference type="SAM" id="Phobius"/>
    </source>
</evidence>
<comment type="cofactor">
    <cofactor evidence="2">
        <name>heme</name>
        <dbReference type="ChEBI" id="CHEBI:30413"/>
    </cofactor>
</comment>
<accession>A0A6J3MJ85</accession>
<dbReference type="GO" id="GO:0016705">
    <property type="term" value="F:oxidoreductase activity, acting on paired donors, with incorporation or reduction of molecular oxygen"/>
    <property type="evidence" value="ECO:0007669"/>
    <property type="project" value="InterPro"/>
</dbReference>
<proteinExistence type="inferred from homology"/>
<keyword evidence="2" id="KW-0479">Metal-binding</keyword>
<keyword evidence="2" id="KW-0349">Heme</keyword>
<organism evidence="5">
    <name type="scientific">Dissoconium aciculare CBS 342.82</name>
    <dbReference type="NCBI Taxonomy" id="1314786"/>
    <lineage>
        <taxon>Eukaryota</taxon>
        <taxon>Fungi</taxon>
        <taxon>Dikarya</taxon>
        <taxon>Ascomycota</taxon>
        <taxon>Pezizomycotina</taxon>
        <taxon>Dothideomycetes</taxon>
        <taxon>Dothideomycetidae</taxon>
        <taxon>Mycosphaerellales</taxon>
        <taxon>Dissoconiaceae</taxon>
        <taxon>Dissoconium</taxon>
    </lineage>
</organism>
<dbReference type="Pfam" id="PF00067">
    <property type="entry name" value="p450"/>
    <property type="match status" value="1"/>
</dbReference>
<dbReference type="InterPro" id="IPR050121">
    <property type="entry name" value="Cytochrome_P450_monoxygenase"/>
</dbReference>
<dbReference type="PANTHER" id="PTHR24305:SF166">
    <property type="entry name" value="CYTOCHROME P450 12A4, MITOCHONDRIAL-RELATED"/>
    <property type="match status" value="1"/>
</dbReference>
<dbReference type="GO" id="GO:0020037">
    <property type="term" value="F:heme binding"/>
    <property type="evidence" value="ECO:0007669"/>
    <property type="project" value="InterPro"/>
</dbReference>
<dbReference type="InterPro" id="IPR001128">
    <property type="entry name" value="Cyt_P450"/>
</dbReference>
<name>A0A6J3MJ85_9PEZI</name>
<dbReference type="OrthoDB" id="3945418at2759"/>
<reference evidence="5" key="2">
    <citation type="submission" date="2020-04" db="EMBL/GenBank/DDBJ databases">
        <authorList>
            <consortium name="NCBI Genome Project"/>
        </authorList>
    </citation>
    <scope>NUCLEOTIDE SEQUENCE</scope>
    <source>
        <strain evidence="5">CBS 342.82</strain>
    </source>
</reference>
<feature type="transmembrane region" description="Helical" evidence="3">
    <location>
        <begin position="20"/>
        <end position="38"/>
    </location>
</feature>
<evidence type="ECO:0000313" key="5">
    <source>
        <dbReference type="RefSeq" id="XP_033464825.1"/>
    </source>
</evidence>
<keyword evidence="3" id="KW-0812">Transmembrane</keyword>
<keyword evidence="4" id="KW-1185">Reference proteome</keyword>
<dbReference type="Gene3D" id="1.10.630.10">
    <property type="entry name" value="Cytochrome P450"/>
    <property type="match status" value="1"/>
</dbReference>
<dbReference type="InterPro" id="IPR002401">
    <property type="entry name" value="Cyt_P450_E_grp-I"/>
</dbReference>
<dbReference type="PANTHER" id="PTHR24305">
    <property type="entry name" value="CYTOCHROME P450"/>
    <property type="match status" value="1"/>
</dbReference>
<protein>
    <submittedName>
        <fullName evidence="5">Cytochrome P450</fullName>
    </submittedName>
</protein>
<gene>
    <name evidence="5" type="ORF">K489DRAFT_398005</name>
</gene>
<reference evidence="5" key="1">
    <citation type="submission" date="2020-01" db="EMBL/GenBank/DDBJ databases">
        <authorList>
            <consortium name="DOE Joint Genome Institute"/>
            <person name="Haridas S."/>
            <person name="Albert R."/>
            <person name="Binder M."/>
            <person name="Bloem J."/>
            <person name="Labutti K."/>
            <person name="Salamov A."/>
            <person name="Andreopoulos B."/>
            <person name="Baker S.E."/>
            <person name="Barry K."/>
            <person name="Bills G."/>
            <person name="Bluhm B.H."/>
            <person name="Cannon C."/>
            <person name="Castanera R."/>
            <person name="Culley D.E."/>
            <person name="Daum C."/>
            <person name="Ezra D."/>
            <person name="Gonzalez J.B."/>
            <person name="Henrissat B."/>
            <person name="Kuo A."/>
            <person name="Liang C."/>
            <person name="Lipzen A."/>
            <person name="Lutzoni F."/>
            <person name="Magnuson J."/>
            <person name="Mondo S."/>
            <person name="Nolan M."/>
            <person name="Ohm R."/>
            <person name="Pangilinan J."/>
            <person name="Park H.-J."/>
            <person name="Ramirez L."/>
            <person name="Alfaro M."/>
            <person name="Sun H."/>
            <person name="Tritt A."/>
            <person name="Yoshinaga Y."/>
            <person name="Zwiers L.-H."/>
            <person name="Turgeon B.G."/>
            <person name="Goodwin S.B."/>
            <person name="Spatafora J.W."/>
            <person name="Crous P.W."/>
            <person name="Grigoriev I.V."/>
        </authorList>
    </citation>
    <scope>NUCLEOTIDE SEQUENCE</scope>
    <source>
        <strain evidence="5">CBS 342.82</strain>
    </source>
</reference>
<evidence type="ECO:0000313" key="4">
    <source>
        <dbReference type="Proteomes" id="UP000504637"/>
    </source>
</evidence>
<dbReference type="InterPro" id="IPR036396">
    <property type="entry name" value="Cyt_P450_sf"/>
</dbReference>